<evidence type="ECO:0000256" key="1">
    <source>
        <dbReference type="SAM" id="SignalP"/>
    </source>
</evidence>
<sequence length="147" mass="16849">MNQWLFLIVLVTCVSYGYGQDNAEEIQKLKDTIFRGCAKQFNLEDAAFDDLYHARSVDKIKDKCVLKCILDKYGLIKGDKLEAENLSKSLAGHWKDKARTNRIIQATLDCFKKVPEKPDICAMSYDAFFCFFDVVQKEHTEYGDGSN</sequence>
<dbReference type="Pfam" id="PF01395">
    <property type="entry name" value="PBP_GOBP"/>
    <property type="match status" value="1"/>
</dbReference>
<evidence type="ECO:0000313" key="3">
    <source>
        <dbReference type="Proteomes" id="UP001152798"/>
    </source>
</evidence>
<accession>A0A9P0GXG6</accession>
<organism evidence="2 3">
    <name type="scientific">Nezara viridula</name>
    <name type="common">Southern green stink bug</name>
    <name type="synonym">Cimex viridulus</name>
    <dbReference type="NCBI Taxonomy" id="85310"/>
    <lineage>
        <taxon>Eukaryota</taxon>
        <taxon>Metazoa</taxon>
        <taxon>Ecdysozoa</taxon>
        <taxon>Arthropoda</taxon>
        <taxon>Hexapoda</taxon>
        <taxon>Insecta</taxon>
        <taxon>Pterygota</taxon>
        <taxon>Neoptera</taxon>
        <taxon>Paraneoptera</taxon>
        <taxon>Hemiptera</taxon>
        <taxon>Heteroptera</taxon>
        <taxon>Panheteroptera</taxon>
        <taxon>Pentatomomorpha</taxon>
        <taxon>Pentatomoidea</taxon>
        <taxon>Pentatomidae</taxon>
        <taxon>Pentatominae</taxon>
        <taxon>Nezara</taxon>
    </lineage>
</organism>
<keyword evidence="1" id="KW-0732">Signal</keyword>
<reference evidence="2" key="1">
    <citation type="submission" date="2022-01" db="EMBL/GenBank/DDBJ databases">
        <authorList>
            <person name="King R."/>
        </authorList>
    </citation>
    <scope>NUCLEOTIDE SEQUENCE</scope>
</reference>
<dbReference type="AlphaFoldDB" id="A0A9P0GXG6"/>
<dbReference type="SUPFAM" id="SSF47565">
    <property type="entry name" value="Insect pheromone/odorant-binding proteins"/>
    <property type="match status" value="1"/>
</dbReference>
<gene>
    <name evidence="2" type="ORF">NEZAVI_LOCUS2434</name>
</gene>
<evidence type="ECO:0000313" key="2">
    <source>
        <dbReference type="EMBL" id="CAH1391409.1"/>
    </source>
</evidence>
<dbReference type="GO" id="GO:0005549">
    <property type="term" value="F:odorant binding"/>
    <property type="evidence" value="ECO:0007669"/>
    <property type="project" value="InterPro"/>
</dbReference>
<name>A0A9P0GXG6_NEZVI</name>
<dbReference type="EMBL" id="OV725077">
    <property type="protein sequence ID" value="CAH1391409.1"/>
    <property type="molecule type" value="Genomic_DNA"/>
</dbReference>
<keyword evidence="3" id="KW-1185">Reference proteome</keyword>
<dbReference type="Gene3D" id="1.10.238.20">
    <property type="entry name" value="Pheromone/general odorant binding protein domain"/>
    <property type="match status" value="1"/>
</dbReference>
<dbReference type="InterPro" id="IPR006170">
    <property type="entry name" value="PBP/GOBP"/>
</dbReference>
<feature type="chain" id="PRO_5040229294" evidence="1">
    <location>
        <begin position="20"/>
        <end position="147"/>
    </location>
</feature>
<dbReference type="Proteomes" id="UP001152798">
    <property type="component" value="Chromosome 1"/>
</dbReference>
<dbReference type="InterPro" id="IPR036728">
    <property type="entry name" value="PBP_GOBP_sf"/>
</dbReference>
<dbReference type="CDD" id="cd23992">
    <property type="entry name" value="PBP_GOBP"/>
    <property type="match status" value="1"/>
</dbReference>
<protein>
    <submittedName>
        <fullName evidence="2">Uncharacterized protein</fullName>
    </submittedName>
</protein>
<proteinExistence type="predicted"/>
<feature type="signal peptide" evidence="1">
    <location>
        <begin position="1"/>
        <end position="19"/>
    </location>
</feature>